<dbReference type="GO" id="GO:0030420">
    <property type="term" value="P:establishment of competence for transformation"/>
    <property type="evidence" value="ECO:0007669"/>
    <property type="project" value="InterPro"/>
</dbReference>
<dbReference type="EMBL" id="AP018150">
    <property type="protein sequence ID" value="BBE09826.1"/>
    <property type="molecule type" value="Genomic_DNA"/>
</dbReference>
<dbReference type="Pfam" id="PF03772">
    <property type="entry name" value="Competence"/>
    <property type="match status" value="1"/>
</dbReference>
<evidence type="ECO:0000256" key="2">
    <source>
        <dbReference type="ARBA" id="ARBA00022475"/>
    </source>
</evidence>
<keyword evidence="7" id="KW-1185">Reference proteome</keyword>
<proteinExistence type="predicted"/>
<evidence type="ECO:0000256" key="3">
    <source>
        <dbReference type="ARBA" id="ARBA00022692"/>
    </source>
</evidence>
<evidence type="ECO:0000256" key="1">
    <source>
        <dbReference type="ARBA" id="ARBA00004651"/>
    </source>
</evidence>
<dbReference type="KEGG" id="mcys:MCB1EB_1665"/>
<evidence type="ECO:0000256" key="5">
    <source>
        <dbReference type="ARBA" id="ARBA00023136"/>
    </source>
</evidence>
<dbReference type="NCBIfam" id="TIGR00361">
    <property type="entry name" value="ComEC_Rec2"/>
    <property type="match status" value="1"/>
</dbReference>
<dbReference type="Gene3D" id="3.60.15.10">
    <property type="entry name" value="Ribonuclease Z/Hydroxyacylglutathione hydrolase-like"/>
    <property type="match status" value="1"/>
</dbReference>
<dbReference type="PANTHER" id="PTHR30619:SF1">
    <property type="entry name" value="RECOMBINATION PROTEIN 2"/>
    <property type="match status" value="1"/>
</dbReference>
<protein>
    <submittedName>
        <fullName evidence="6">DNA internalization-related competence protein ComA</fullName>
    </submittedName>
</protein>
<dbReference type="InterPro" id="IPR001279">
    <property type="entry name" value="Metallo-B-lactamas"/>
</dbReference>
<evidence type="ECO:0000256" key="4">
    <source>
        <dbReference type="ARBA" id="ARBA00022989"/>
    </source>
</evidence>
<keyword evidence="4" id="KW-1133">Transmembrane helix</keyword>
<gene>
    <name evidence="6" type="ORF">MCB1EB_1665</name>
</gene>
<name>A0A2Z6EWN4_9BURK</name>
<dbReference type="InterPro" id="IPR035681">
    <property type="entry name" value="ComA-like_MBL"/>
</dbReference>
<dbReference type="InterPro" id="IPR004477">
    <property type="entry name" value="ComEC_N"/>
</dbReference>
<dbReference type="CDD" id="cd07731">
    <property type="entry name" value="ComA-like_MBL-fold"/>
    <property type="match status" value="1"/>
</dbReference>
<evidence type="ECO:0000313" key="6">
    <source>
        <dbReference type="EMBL" id="BBE09826.1"/>
    </source>
</evidence>
<organism evidence="6 7">
    <name type="scientific">Mycoavidus cysteinexigens</name>
    <dbReference type="NCBI Taxonomy" id="1553431"/>
    <lineage>
        <taxon>Bacteria</taxon>
        <taxon>Pseudomonadati</taxon>
        <taxon>Pseudomonadota</taxon>
        <taxon>Betaproteobacteria</taxon>
        <taxon>Burkholderiales</taxon>
        <taxon>Burkholderiaceae</taxon>
        <taxon>Mycoavidus</taxon>
    </lineage>
</organism>
<dbReference type="Pfam" id="PF00753">
    <property type="entry name" value="Lactamase_B"/>
    <property type="match status" value="1"/>
</dbReference>
<dbReference type="PANTHER" id="PTHR30619">
    <property type="entry name" value="DNA INTERNALIZATION/COMPETENCE PROTEIN COMEC/REC2"/>
    <property type="match status" value="1"/>
</dbReference>
<dbReference type="NCBIfam" id="TIGR00360">
    <property type="entry name" value="ComEC_N-term"/>
    <property type="match status" value="1"/>
</dbReference>
<evidence type="ECO:0000313" key="7">
    <source>
        <dbReference type="Proteomes" id="UP000282597"/>
    </source>
</evidence>
<sequence>MCAAFLAGYSWAAWRAQLRLAYTLPLEFERRDIQATGIIASVPLSDARRTRFVFKIEQSDPAVPCMPRLVQLSWYAQRGLPPVRIHPGERWTFTVRLVRPHGSANYHAADFEASMLERNLRATGYVRDRPTPPRMVGHANGILITLEGWRDRQHKRINEVLGNAPHTGIVSALAIGLQMGISPEDRRRFTRTGTNHLVAISGLHISLVAGFAAALAGWLWRRSCWISKDWPLRLAAPRVAAVAGAGAGLLYAGLAGFGIPAQRALLMLLIVALSFLSARRVAASAVLAWALAVVVALDPWALMSAGCWLSFGAVAVILLAASASRVTQSKSIDQVTKVKAGGQLFVSGIYSWLAFRWCRMLSGFKAAARIQGAVSLGLIPLTALWFSQVPLLSPLANAFAIPWVSFLVTPLVLIGMVVPAPLDALALQAAHACLVVLAALLDVIAAPSWALYSLRTPDALALALAAFGISWSLLLPGWPLRGAAPILFLPLALPPSSAPAEGEFRMTVLDVGQGAAALIETAHHRLLFDTGPRYDVTSDAGQRIIMPFLRARGIKQLEALVISHADMDHAGGARTVLTELPVVRMRASLAPKHPLWSQARAQQVRDLAACRTGESWVWDGVTFTMLWPDEQSRRGATLKAFQKSRGREARNQVSCVLHVSNAHHAALLPGDIEAREERALLAQQPAALSATILLAPHHGSRTSSTANFLAAVAPRDVVFQVGYRNRFKHPNAGVVARYQAHGITLHRSDQDGAVQFQSIGAKIFVERYRTAHRRYWMGH</sequence>
<reference evidence="6 7" key="1">
    <citation type="journal article" date="2018" name="Microbes Environ.">
        <title>Comparative Genomic Insights into Endofungal Lifestyles of Two Bacterial Endosymbionts, Mycoavidus cysteinexigens and Burkholderia rhizoxinica.</title>
        <authorList>
            <person name="Sharmin D."/>
            <person name="Guo Y."/>
            <person name="Nishizawa T."/>
            <person name="Ohshima S."/>
            <person name="Sato Y."/>
            <person name="Takashima Y."/>
            <person name="Narisawa K."/>
            <person name="Ohta H."/>
        </authorList>
    </citation>
    <scope>NUCLEOTIDE SEQUENCE [LARGE SCALE GENOMIC DNA]</scope>
    <source>
        <strain evidence="6 7">B1-EB</strain>
    </source>
</reference>
<accession>A0A2Z6EWN4</accession>
<keyword evidence="3" id="KW-0812">Transmembrane</keyword>
<dbReference type="SUPFAM" id="SSF56281">
    <property type="entry name" value="Metallo-hydrolase/oxidoreductase"/>
    <property type="match status" value="1"/>
</dbReference>
<keyword evidence="5" id="KW-0472">Membrane</keyword>
<dbReference type="Pfam" id="PF13567">
    <property type="entry name" value="DUF4131"/>
    <property type="match status" value="1"/>
</dbReference>
<dbReference type="Proteomes" id="UP000282597">
    <property type="component" value="Chromosome"/>
</dbReference>
<comment type="subcellular location">
    <subcellularLocation>
        <location evidence="1">Cell membrane</location>
        <topology evidence="1">Multi-pass membrane protein</topology>
    </subcellularLocation>
</comment>
<dbReference type="InterPro" id="IPR004797">
    <property type="entry name" value="Competence_ComEC/Rec2"/>
</dbReference>
<dbReference type="SMART" id="SM00849">
    <property type="entry name" value="Lactamase_B"/>
    <property type="match status" value="1"/>
</dbReference>
<dbReference type="InterPro" id="IPR052159">
    <property type="entry name" value="Competence_DNA_uptake"/>
</dbReference>
<dbReference type="GO" id="GO:0005886">
    <property type="term" value="C:plasma membrane"/>
    <property type="evidence" value="ECO:0007669"/>
    <property type="project" value="UniProtKB-SubCell"/>
</dbReference>
<dbReference type="InterPro" id="IPR025405">
    <property type="entry name" value="DUF4131"/>
</dbReference>
<keyword evidence="2" id="KW-1003">Cell membrane</keyword>
<dbReference type="AlphaFoldDB" id="A0A2Z6EWN4"/>
<dbReference type="InterPro" id="IPR036866">
    <property type="entry name" value="RibonucZ/Hydroxyglut_hydro"/>
</dbReference>